<dbReference type="eggNOG" id="COG5520">
    <property type="taxonomic scope" value="Bacteria"/>
</dbReference>
<evidence type="ECO:0000259" key="7">
    <source>
        <dbReference type="Pfam" id="PF17189"/>
    </source>
</evidence>
<comment type="similarity">
    <text evidence="1 4">Belongs to the glycosyl hydrolase 30 family.</text>
</comment>
<dbReference type="Proteomes" id="UP000011859">
    <property type="component" value="Chromosome"/>
</dbReference>
<evidence type="ECO:0000256" key="3">
    <source>
        <dbReference type="ARBA" id="ARBA00022801"/>
    </source>
</evidence>
<dbReference type="AlphaFoldDB" id="M4NAR8"/>
<evidence type="ECO:0000313" key="9">
    <source>
        <dbReference type="Proteomes" id="UP000011859"/>
    </source>
</evidence>
<keyword evidence="9" id="KW-1185">Reference proteome</keyword>
<dbReference type="Gene3D" id="3.20.20.80">
    <property type="entry name" value="Glycosidases"/>
    <property type="match status" value="1"/>
</dbReference>
<dbReference type="Gene3D" id="2.60.40.1180">
    <property type="entry name" value="Golgi alpha-mannosidase II"/>
    <property type="match status" value="1"/>
</dbReference>
<dbReference type="SUPFAM" id="SSF51445">
    <property type="entry name" value="(Trans)glycosidases"/>
    <property type="match status" value="1"/>
</dbReference>
<reference evidence="8 9" key="1">
    <citation type="submission" date="2012-04" db="EMBL/GenBank/DDBJ databases">
        <title>Complete genome of Rhodanobacter sp. 2APBS1.</title>
        <authorList>
            <consortium name="US DOE Joint Genome Institute"/>
            <person name="Huntemann M."/>
            <person name="Wei C.-L."/>
            <person name="Han J."/>
            <person name="Detter J.C."/>
            <person name="Han C."/>
            <person name="Tapia R."/>
            <person name="Munk A.C.C."/>
            <person name="Chen A."/>
            <person name="Krypides N."/>
            <person name="Mavromatis K."/>
            <person name="Markowitz V."/>
            <person name="Szeto E."/>
            <person name="Ivanova N."/>
            <person name="Mikhailova N."/>
            <person name="Ovchinnikova G."/>
            <person name="Pagani I."/>
            <person name="Pati A."/>
            <person name="Goodwin L."/>
            <person name="Peters L."/>
            <person name="Pitluck S."/>
            <person name="Woyke T."/>
            <person name="Prakash O."/>
            <person name="Elkins J."/>
            <person name="Brown S."/>
            <person name="Palumbo A."/>
            <person name="Hemme C."/>
            <person name="Zhou J."/>
            <person name="Watson D."/>
            <person name="Jardine P."/>
            <person name="Kostka J."/>
            <person name="Green S."/>
        </authorList>
    </citation>
    <scope>NUCLEOTIDE SEQUENCE [LARGE SCALE GENOMIC DNA]</scope>
    <source>
        <strain evidence="8 9">2APBS1</strain>
    </source>
</reference>
<dbReference type="KEGG" id="rhd:R2APBS1_0443"/>
<dbReference type="HOGENOM" id="CLU_014379_3_1_6"/>
<feature type="region of interest" description="Disordered" evidence="5">
    <location>
        <begin position="498"/>
        <end position="530"/>
    </location>
</feature>
<dbReference type="InterPro" id="IPR013780">
    <property type="entry name" value="Glyco_hydro_b"/>
</dbReference>
<evidence type="ECO:0000256" key="2">
    <source>
        <dbReference type="ARBA" id="ARBA00022729"/>
    </source>
</evidence>
<name>M4NAR8_9GAMM</name>
<feature type="domain" description="Glycosyl hydrolase family 30 beta sandwich" evidence="7">
    <location>
        <begin position="436"/>
        <end position="497"/>
    </location>
</feature>
<dbReference type="PANTHER" id="PTHR11069">
    <property type="entry name" value="GLUCOSYLCERAMIDASE"/>
    <property type="match status" value="1"/>
</dbReference>
<dbReference type="GO" id="GO:0006680">
    <property type="term" value="P:glucosylceramide catabolic process"/>
    <property type="evidence" value="ECO:0007669"/>
    <property type="project" value="TreeGrafter"/>
</dbReference>
<organism evidence="8 9">
    <name type="scientific">Rhodanobacter denitrificans</name>
    <dbReference type="NCBI Taxonomy" id="666685"/>
    <lineage>
        <taxon>Bacteria</taxon>
        <taxon>Pseudomonadati</taxon>
        <taxon>Pseudomonadota</taxon>
        <taxon>Gammaproteobacteria</taxon>
        <taxon>Lysobacterales</taxon>
        <taxon>Rhodanobacteraceae</taxon>
        <taxon>Rhodanobacter</taxon>
    </lineage>
</organism>
<dbReference type="PANTHER" id="PTHR11069:SF23">
    <property type="entry name" value="LYSOSOMAL ACID GLUCOSYLCERAMIDASE"/>
    <property type="match status" value="1"/>
</dbReference>
<dbReference type="EMBL" id="CP003470">
    <property type="protein sequence ID" value="AGG87614.1"/>
    <property type="molecule type" value="Genomic_DNA"/>
</dbReference>
<dbReference type="InterPro" id="IPR033452">
    <property type="entry name" value="GH30_C"/>
</dbReference>
<dbReference type="Pfam" id="PF02055">
    <property type="entry name" value="Glyco_hydro_30"/>
    <property type="match status" value="1"/>
</dbReference>
<dbReference type="InterPro" id="IPR033453">
    <property type="entry name" value="Glyco_hydro_30_TIM-barrel"/>
</dbReference>
<evidence type="ECO:0000256" key="4">
    <source>
        <dbReference type="RuleBase" id="RU361188"/>
    </source>
</evidence>
<dbReference type="PRINTS" id="PR00843">
    <property type="entry name" value="GLHYDRLASE30"/>
</dbReference>
<dbReference type="GO" id="GO:0016020">
    <property type="term" value="C:membrane"/>
    <property type="evidence" value="ECO:0007669"/>
    <property type="project" value="GOC"/>
</dbReference>
<proteinExistence type="inferred from homology"/>
<feature type="domain" description="Glycosyl hydrolase family 30 TIM-barrel" evidence="6">
    <location>
        <begin position="99"/>
        <end position="433"/>
    </location>
</feature>
<accession>M4NAR8</accession>
<evidence type="ECO:0000256" key="1">
    <source>
        <dbReference type="ARBA" id="ARBA00005382"/>
    </source>
</evidence>
<dbReference type="InterPro" id="IPR017853">
    <property type="entry name" value="GH"/>
</dbReference>
<dbReference type="Pfam" id="PF17189">
    <property type="entry name" value="Glyco_hydro_30C"/>
    <property type="match status" value="1"/>
</dbReference>
<gene>
    <name evidence="8" type="ORF">R2APBS1_0443</name>
</gene>
<dbReference type="GO" id="GO:0004348">
    <property type="term" value="F:glucosylceramidase activity"/>
    <property type="evidence" value="ECO:0007669"/>
    <property type="project" value="InterPro"/>
</dbReference>
<keyword evidence="3 4" id="KW-0378">Hydrolase</keyword>
<keyword evidence="4" id="KW-0326">Glycosidase</keyword>
<dbReference type="InterPro" id="IPR001139">
    <property type="entry name" value="Glyco_hydro_30"/>
</dbReference>
<keyword evidence="2" id="KW-0732">Signal</keyword>
<dbReference type="STRING" id="666685.R2APBS1_0443"/>
<evidence type="ECO:0000259" key="6">
    <source>
        <dbReference type="Pfam" id="PF02055"/>
    </source>
</evidence>
<evidence type="ECO:0000313" key="8">
    <source>
        <dbReference type="EMBL" id="AGG87614.1"/>
    </source>
</evidence>
<evidence type="ECO:0000256" key="5">
    <source>
        <dbReference type="SAM" id="MobiDB-lite"/>
    </source>
</evidence>
<sequence precursor="true">MGFARMRDERTGVPGWLALASFALITLLAWLALVPPRVHFAVEGGVILVPPPPEAAVRLWLSTADRRLRLARQPDIEPSAGEPSSADVVVDIDRKYQSIVGFGAALTDSSAWLLQNRLNAPQRAALLRELFGPPPGLNFNMTRLTIGASDFSLQPYTLDDLPAGDTDPQLLHFNVAANLQDVIPSVRETLSVNPQLRIIASPWSAPAWMKTSANLIGGGLLEQFESTYADYLVKYVDTYRSYGIPIFALTLQNEPAFVPLTYPGMELPPATRARIIAQYLGPALAQRSPKTLILGWDHNWDQPDQPLGVLGDLDAERYVDGIAWHCYSGSPYAQGQVHRAFPAKDTYITECSGGDWESARNGELLWFTRDLLLVGLRQWARGIVYWNLALDEQHGPHLGGCDLCKGVVTIDSRTGEVSRNDEYYAFAHFSRFVLPGAVRVRSSDTDKGLANVAFQNAAGGSVVLVMVNSEAQPRRVTVVQEQTRFHYTLPAQSVATFEWKPRRPERSANAAPASPASTAPAGTPPGGGAG</sequence>
<feature type="compositionally biased region" description="Low complexity" evidence="5">
    <location>
        <begin position="510"/>
        <end position="521"/>
    </location>
</feature>
<protein>
    <submittedName>
        <fullName evidence="8">O-glycosyl hydrolase</fullName>
    </submittedName>
</protein>